<keyword evidence="4" id="KW-0645">Protease</keyword>
<dbReference type="InterPro" id="IPR012338">
    <property type="entry name" value="Beta-lactam/transpept-like"/>
</dbReference>
<evidence type="ECO:0000313" key="19">
    <source>
        <dbReference type="Proteomes" id="UP000292027"/>
    </source>
</evidence>
<dbReference type="GO" id="GO:0009002">
    <property type="term" value="F:serine-type D-Ala-D-Ala carboxypeptidase activity"/>
    <property type="evidence" value="ECO:0007669"/>
    <property type="project" value="UniProtKB-EC"/>
</dbReference>
<evidence type="ECO:0000256" key="15">
    <source>
        <dbReference type="SAM" id="Phobius"/>
    </source>
</evidence>
<feature type="compositionally biased region" description="Pro residues" evidence="14">
    <location>
        <begin position="676"/>
        <end position="707"/>
    </location>
</feature>
<proteinExistence type="inferred from homology"/>
<dbReference type="Gene3D" id="1.10.3810.10">
    <property type="entry name" value="Biosynthetic peptidoglycan transglycosylase-like"/>
    <property type="match status" value="1"/>
</dbReference>
<evidence type="ECO:0000256" key="3">
    <source>
        <dbReference type="ARBA" id="ARBA00022645"/>
    </source>
</evidence>
<evidence type="ECO:0000259" key="16">
    <source>
        <dbReference type="Pfam" id="PF00905"/>
    </source>
</evidence>
<evidence type="ECO:0000256" key="2">
    <source>
        <dbReference type="ARBA" id="ARBA00007739"/>
    </source>
</evidence>
<feature type="domain" description="Penicillin-binding protein transpeptidase" evidence="16">
    <location>
        <begin position="347"/>
        <end position="608"/>
    </location>
</feature>
<keyword evidence="6" id="KW-0808">Transferase</keyword>
<dbReference type="Proteomes" id="UP000292027">
    <property type="component" value="Unassembled WGS sequence"/>
</dbReference>
<evidence type="ECO:0000256" key="9">
    <source>
        <dbReference type="ARBA" id="ARBA00022984"/>
    </source>
</evidence>
<evidence type="ECO:0000256" key="8">
    <source>
        <dbReference type="ARBA" id="ARBA00022960"/>
    </source>
</evidence>
<dbReference type="Pfam" id="PF00905">
    <property type="entry name" value="Transpeptidase"/>
    <property type="match status" value="1"/>
</dbReference>
<dbReference type="Pfam" id="PF00912">
    <property type="entry name" value="Transgly"/>
    <property type="match status" value="1"/>
</dbReference>
<evidence type="ECO:0000259" key="17">
    <source>
        <dbReference type="Pfam" id="PF00912"/>
    </source>
</evidence>
<keyword evidence="15" id="KW-1133">Transmembrane helix</keyword>
<dbReference type="GO" id="GO:0008955">
    <property type="term" value="F:peptidoglycan glycosyltransferase activity"/>
    <property type="evidence" value="ECO:0007669"/>
    <property type="project" value="UniProtKB-EC"/>
</dbReference>
<keyword evidence="9" id="KW-0573">Peptidoglycan synthesis</keyword>
<protein>
    <submittedName>
        <fullName evidence="18">Membrane peptidoglycan carboxypeptidase</fullName>
    </submittedName>
</protein>
<keyword evidence="15" id="KW-0472">Membrane</keyword>
<dbReference type="FunFam" id="1.10.3810.10:FF:000001">
    <property type="entry name" value="Penicillin-binding protein 1A"/>
    <property type="match status" value="1"/>
</dbReference>
<dbReference type="RefSeq" id="WP_130443191.1">
    <property type="nucleotide sequence ID" value="NZ_SHKR01000011.1"/>
</dbReference>
<dbReference type="PRINTS" id="PR01217">
    <property type="entry name" value="PRICHEXTENSN"/>
</dbReference>
<keyword evidence="11" id="KW-0961">Cell wall biogenesis/degradation</keyword>
<dbReference type="InterPro" id="IPR001460">
    <property type="entry name" value="PCN-bd_Tpept"/>
</dbReference>
<comment type="catalytic activity">
    <reaction evidence="13">
        <text>[GlcNAc-(1-&gt;4)-Mur2Ac(oyl-L-Ala-gamma-D-Glu-L-Lys-D-Ala-D-Ala)](n)-di-trans,octa-cis-undecaprenyl diphosphate + beta-D-GlcNAc-(1-&gt;4)-Mur2Ac(oyl-L-Ala-gamma-D-Glu-L-Lys-D-Ala-D-Ala)-di-trans,octa-cis-undecaprenyl diphosphate = [GlcNAc-(1-&gt;4)-Mur2Ac(oyl-L-Ala-gamma-D-Glu-L-Lys-D-Ala-D-Ala)](n+1)-di-trans,octa-cis-undecaprenyl diphosphate + di-trans,octa-cis-undecaprenyl diphosphate + H(+)</text>
        <dbReference type="Rhea" id="RHEA:23708"/>
        <dbReference type="Rhea" id="RHEA-COMP:9602"/>
        <dbReference type="Rhea" id="RHEA-COMP:9603"/>
        <dbReference type="ChEBI" id="CHEBI:15378"/>
        <dbReference type="ChEBI" id="CHEBI:58405"/>
        <dbReference type="ChEBI" id="CHEBI:60033"/>
        <dbReference type="ChEBI" id="CHEBI:78435"/>
        <dbReference type="EC" id="2.4.99.28"/>
    </reaction>
</comment>
<comment type="similarity">
    <text evidence="2">In the N-terminal section; belongs to the glycosyltransferase 51 family.</text>
</comment>
<evidence type="ECO:0000256" key="12">
    <source>
        <dbReference type="ARBA" id="ARBA00034000"/>
    </source>
</evidence>
<dbReference type="GO" id="GO:0008360">
    <property type="term" value="P:regulation of cell shape"/>
    <property type="evidence" value="ECO:0007669"/>
    <property type="project" value="UniProtKB-KW"/>
</dbReference>
<name>A0A4Q7XB96_9ACTN</name>
<evidence type="ECO:0000313" key="18">
    <source>
        <dbReference type="EMBL" id="RZU20510.1"/>
    </source>
</evidence>
<feature type="transmembrane region" description="Helical" evidence="15">
    <location>
        <begin position="21"/>
        <end position="46"/>
    </location>
</feature>
<evidence type="ECO:0000256" key="7">
    <source>
        <dbReference type="ARBA" id="ARBA00022801"/>
    </source>
</evidence>
<evidence type="ECO:0000256" key="10">
    <source>
        <dbReference type="ARBA" id="ARBA00023268"/>
    </source>
</evidence>
<evidence type="ECO:0000256" key="5">
    <source>
        <dbReference type="ARBA" id="ARBA00022676"/>
    </source>
</evidence>
<dbReference type="OrthoDB" id="9766909at2"/>
<dbReference type="GO" id="GO:0030288">
    <property type="term" value="C:outer membrane-bounded periplasmic space"/>
    <property type="evidence" value="ECO:0007669"/>
    <property type="project" value="TreeGrafter"/>
</dbReference>
<dbReference type="GO" id="GO:0009252">
    <property type="term" value="P:peptidoglycan biosynthetic process"/>
    <property type="evidence" value="ECO:0007669"/>
    <property type="project" value="UniProtKB-KW"/>
</dbReference>
<keyword evidence="5" id="KW-0328">Glycosyltransferase</keyword>
<evidence type="ECO:0000256" key="1">
    <source>
        <dbReference type="ARBA" id="ARBA00007090"/>
    </source>
</evidence>
<dbReference type="GO" id="GO:0006508">
    <property type="term" value="P:proteolysis"/>
    <property type="evidence" value="ECO:0007669"/>
    <property type="project" value="UniProtKB-KW"/>
</dbReference>
<feature type="region of interest" description="Disordered" evidence="14">
    <location>
        <begin position="660"/>
        <end position="749"/>
    </location>
</feature>
<dbReference type="GO" id="GO:0008658">
    <property type="term" value="F:penicillin binding"/>
    <property type="evidence" value="ECO:0007669"/>
    <property type="project" value="InterPro"/>
</dbReference>
<sequence>MSEARRKAAPARRRQKRHWALRVLGWLAALMFLGIIGAVATFFIVYQTTKIPDPNKEFATNTTTVTYADGRNPLGTFYDQNRTTVPLSQIPKWVQDSVIAAEDRTFWTNPGISPQGMVRAGVNIARGEQLQGGSTITQQYVKVMYLTQERTVGRKLKELFIATKLGRQQDKSKTLEGYLNTVYFGQGAYGVAAAGNTYFGVKDPKLLTVPQSALLATVLNNPTLFDVTDPDPRTKKRIIDRYHYVLDGMQQMGTITPAQEAQYANRLPDLSKMKKKSSRYTGPNGFLLDMARKELGQRLEQLGFDEDAITGGGLKVTTTFNYTQQNKMLAARNETPKKTDGLHIGMAAVQPGTGQLLALYGGPDFLKSQINWATTKARPGSSFKPFALAAALEDGKSIYDIFQGDSPITIQGQKFGNELSTDYGDVTLLKATEESINTAFYDLVDNQMDNGPEKVTAAAEAAGIPASKTLEDDKANPSTVLGPDAYASPVDIANAYATFAAGGKYTPLHVIKEVRGPDGKVLWSDASIMKQQKQAFPPEIANMVNYVLQKVVTDGTGTGAKDLDRPVAGKTGTAGGVAVEDRAENKKCGGCKDGSATLTSWWSAYTPQLSTSVLYRAGSTGESDLDPYSDDPAFFGGNWPLKTWLAFMKSALEGVPDADFVAPDEDQVKDTTTPTYTPPPSTPPPSTPPPSTPPPSTPPPSTPPPNTPTNTPTKTKPTKPTNTPVWPSLPTGGQTSEPTKTPQKPGGGQ</sequence>
<evidence type="ECO:0000256" key="11">
    <source>
        <dbReference type="ARBA" id="ARBA00023316"/>
    </source>
</evidence>
<keyword evidence="15" id="KW-0812">Transmembrane</keyword>
<dbReference type="PANTHER" id="PTHR32282:SF34">
    <property type="entry name" value="PENICILLIN-BINDING PROTEIN 1A"/>
    <property type="match status" value="1"/>
</dbReference>
<feature type="compositionally biased region" description="Polar residues" evidence="14">
    <location>
        <begin position="731"/>
        <end position="742"/>
    </location>
</feature>
<dbReference type="AlphaFoldDB" id="A0A4Q7XB96"/>
<dbReference type="SUPFAM" id="SSF53955">
    <property type="entry name" value="Lysozyme-like"/>
    <property type="match status" value="1"/>
</dbReference>
<feature type="compositionally biased region" description="Low complexity" evidence="14">
    <location>
        <begin position="708"/>
        <end position="724"/>
    </location>
</feature>
<evidence type="ECO:0000256" key="4">
    <source>
        <dbReference type="ARBA" id="ARBA00022670"/>
    </source>
</evidence>
<dbReference type="InterPro" id="IPR050396">
    <property type="entry name" value="Glycosyltr_51/Transpeptidase"/>
</dbReference>
<dbReference type="GO" id="GO:0071555">
    <property type="term" value="P:cell wall organization"/>
    <property type="evidence" value="ECO:0007669"/>
    <property type="project" value="UniProtKB-KW"/>
</dbReference>
<comment type="catalytic activity">
    <reaction evidence="12">
        <text>Preferential cleavage: (Ac)2-L-Lys-D-Ala-|-D-Ala. Also transpeptidation of peptidyl-alanyl moieties that are N-acyl substituents of D-alanine.</text>
        <dbReference type="EC" id="3.4.16.4"/>
    </reaction>
</comment>
<reference evidence="18 19" key="1">
    <citation type="journal article" date="2015" name="Stand. Genomic Sci.">
        <title>Genomic Encyclopedia of Bacterial and Archaeal Type Strains, Phase III: the genomes of soil and plant-associated and newly described type strains.</title>
        <authorList>
            <person name="Whitman W.B."/>
            <person name="Woyke T."/>
            <person name="Klenk H.P."/>
            <person name="Zhou Y."/>
            <person name="Lilburn T.G."/>
            <person name="Beck B.J."/>
            <person name="De Vos P."/>
            <person name="Vandamme P."/>
            <person name="Eisen J.A."/>
            <person name="Garrity G."/>
            <person name="Hugenholtz P."/>
            <person name="Kyrpides N.C."/>
        </authorList>
    </citation>
    <scope>NUCLEOTIDE SEQUENCE [LARGE SCALE GENOMIC DNA]</scope>
    <source>
        <strain evidence="18 19">VKM Ac-2540</strain>
    </source>
</reference>
<dbReference type="EMBL" id="SHKR01000011">
    <property type="protein sequence ID" value="RZU20510.1"/>
    <property type="molecule type" value="Genomic_DNA"/>
</dbReference>
<dbReference type="InterPro" id="IPR036950">
    <property type="entry name" value="PBP_transglycosylase"/>
</dbReference>
<keyword evidence="19" id="KW-1185">Reference proteome</keyword>
<evidence type="ECO:0000256" key="13">
    <source>
        <dbReference type="ARBA" id="ARBA00049902"/>
    </source>
</evidence>
<dbReference type="InterPro" id="IPR001264">
    <property type="entry name" value="Glyco_trans_51"/>
</dbReference>
<dbReference type="PANTHER" id="PTHR32282">
    <property type="entry name" value="BINDING PROTEIN TRANSPEPTIDASE, PUTATIVE-RELATED"/>
    <property type="match status" value="1"/>
</dbReference>
<feature type="domain" description="Glycosyl transferase family 51" evidence="17">
    <location>
        <begin position="73"/>
        <end position="250"/>
    </location>
</feature>
<comment type="similarity">
    <text evidence="1">In the C-terminal section; belongs to the transpeptidase family.</text>
</comment>
<dbReference type="InterPro" id="IPR023346">
    <property type="entry name" value="Lysozyme-like_dom_sf"/>
</dbReference>
<dbReference type="Gene3D" id="3.40.710.10">
    <property type="entry name" value="DD-peptidase/beta-lactamase superfamily"/>
    <property type="match status" value="1"/>
</dbReference>
<comment type="caution">
    <text evidence="18">The sequence shown here is derived from an EMBL/GenBank/DDBJ whole genome shotgun (WGS) entry which is preliminary data.</text>
</comment>
<organism evidence="18 19">
    <name type="scientific">Kribbella rubisoli</name>
    <dbReference type="NCBI Taxonomy" id="3075929"/>
    <lineage>
        <taxon>Bacteria</taxon>
        <taxon>Bacillati</taxon>
        <taxon>Actinomycetota</taxon>
        <taxon>Actinomycetes</taxon>
        <taxon>Propionibacteriales</taxon>
        <taxon>Kribbellaceae</taxon>
        <taxon>Kribbella</taxon>
    </lineage>
</organism>
<keyword evidence="8" id="KW-0133">Cell shape</keyword>
<evidence type="ECO:0000256" key="6">
    <source>
        <dbReference type="ARBA" id="ARBA00022679"/>
    </source>
</evidence>
<keyword evidence="10" id="KW-0511">Multifunctional enzyme</keyword>
<keyword evidence="3 18" id="KW-0121">Carboxypeptidase</keyword>
<accession>A0A4Q7XB96</accession>
<gene>
    <name evidence="18" type="ORF">EV645_2745</name>
</gene>
<keyword evidence="7" id="KW-0378">Hydrolase</keyword>
<evidence type="ECO:0000256" key="14">
    <source>
        <dbReference type="SAM" id="MobiDB-lite"/>
    </source>
</evidence>
<dbReference type="SUPFAM" id="SSF56601">
    <property type="entry name" value="beta-lactamase/transpeptidase-like"/>
    <property type="match status" value="1"/>
</dbReference>